<feature type="coiled-coil region" evidence="1">
    <location>
        <begin position="215"/>
        <end position="256"/>
    </location>
</feature>
<dbReference type="AlphaFoldDB" id="A0A6A6VZQ4"/>
<feature type="compositionally biased region" description="Basic and acidic residues" evidence="2">
    <location>
        <begin position="523"/>
        <end position="536"/>
    </location>
</feature>
<evidence type="ECO:0008006" key="5">
    <source>
        <dbReference type="Google" id="ProtNLM"/>
    </source>
</evidence>
<feature type="compositionally biased region" description="Basic and acidic residues" evidence="2">
    <location>
        <begin position="131"/>
        <end position="141"/>
    </location>
</feature>
<dbReference type="GeneID" id="54485633"/>
<feature type="compositionally biased region" description="Low complexity" evidence="2">
    <location>
        <begin position="30"/>
        <end position="46"/>
    </location>
</feature>
<proteinExistence type="predicted"/>
<feature type="region of interest" description="Disordered" evidence="2">
    <location>
        <begin position="1"/>
        <end position="77"/>
    </location>
</feature>
<evidence type="ECO:0000313" key="4">
    <source>
        <dbReference type="Proteomes" id="UP000799437"/>
    </source>
</evidence>
<feature type="compositionally biased region" description="Acidic residues" evidence="2">
    <location>
        <begin position="513"/>
        <end position="522"/>
    </location>
</feature>
<feature type="region of interest" description="Disordered" evidence="2">
    <location>
        <begin position="363"/>
        <end position="390"/>
    </location>
</feature>
<accession>A0A6A6VZQ4</accession>
<keyword evidence="1" id="KW-0175">Coiled coil</keyword>
<keyword evidence="4" id="KW-1185">Reference proteome</keyword>
<gene>
    <name evidence="3" type="ORF">EJ05DRAFT_479018</name>
</gene>
<feature type="region of interest" description="Disordered" evidence="2">
    <location>
        <begin position="448"/>
        <end position="549"/>
    </location>
</feature>
<organism evidence="3 4">
    <name type="scientific">Pseudovirgaria hyperparasitica</name>
    <dbReference type="NCBI Taxonomy" id="470096"/>
    <lineage>
        <taxon>Eukaryota</taxon>
        <taxon>Fungi</taxon>
        <taxon>Dikarya</taxon>
        <taxon>Ascomycota</taxon>
        <taxon>Pezizomycotina</taxon>
        <taxon>Dothideomycetes</taxon>
        <taxon>Dothideomycetes incertae sedis</taxon>
        <taxon>Acrospermales</taxon>
        <taxon>Acrospermaceae</taxon>
        <taxon>Pseudovirgaria</taxon>
    </lineage>
</organism>
<name>A0A6A6VZQ4_9PEZI</name>
<evidence type="ECO:0000256" key="1">
    <source>
        <dbReference type="SAM" id="Coils"/>
    </source>
</evidence>
<feature type="region of interest" description="Disordered" evidence="2">
    <location>
        <begin position="110"/>
        <end position="151"/>
    </location>
</feature>
<sequence length="549" mass="61091">MQPFSPPRQLRSTPPRPQLETLEHELATLPSNMSTRRSSSTRSSNFSPPPPVTASIYRPSASIRIDSNTQIHREPDNVLALRRQEKALEDELQELLDAQSEGLFKVLGGGTAEEDASSTGTSTPTLASGLRGRDMSPAERYKPKKKKPGLAGARRGIYKSIQRLAAVKTEEASLVANDLRVNESVLERIGTWELKRERLSQKTNRIEHASSGQRAQDIQHEAQRLEAEIQELEEKLRDMRARHRQLLDDAAATENAVQSKLSSYKAALSMLESDIDSFLKRPPLLKSTSSASRESTFLKLPSNRRTLGLARDHWNEEHASLEAKSQQITSVHETLSEGAAVWKDVISLVDNFESDLAAWLQHASSSPPTPVTSKGKGRANDDVDETSASRSDIVHRMDEVTDQLEYWVALAESKNWKLLVCCIGAELEAFKQAMSVLRESILGVQDGADEPASAADTHDSKNSHIINNSPHLLDSPELESSKPFEEEEGDAREVSHSHYSHSQTPNHNPTLFDAEDEPDPDLMLEKKDSTESDSEHHHHHHSGSVWHTM</sequence>
<feature type="compositionally biased region" description="Polar residues" evidence="2">
    <location>
        <begin position="117"/>
        <end position="126"/>
    </location>
</feature>
<dbReference type="Proteomes" id="UP000799437">
    <property type="component" value="Unassembled WGS sequence"/>
</dbReference>
<dbReference type="EMBL" id="ML996578">
    <property type="protein sequence ID" value="KAF2755224.1"/>
    <property type="molecule type" value="Genomic_DNA"/>
</dbReference>
<dbReference type="RefSeq" id="XP_033597675.1">
    <property type="nucleotide sequence ID" value="XM_033744579.1"/>
</dbReference>
<dbReference type="OrthoDB" id="5342758at2759"/>
<evidence type="ECO:0000256" key="2">
    <source>
        <dbReference type="SAM" id="MobiDB-lite"/>
    </source>
</evidence>
<reference evidence="3" key="1">
    <citation type="journal article" date="2020" name="Stud. Mycol.">
        <title>101 Dothideomycetes genomes: a test case for predicting lifestyles and emergence of pathogens.</title>
        <authorList>
            <person name="Haridas S."/>
            <person name="Albert R."/>
            <person name="Binder M."/>
            <person name="Bloem J."/>
            <person name="Labutti K."/>
            <person name="Salamov A."/>
            <person name="Andreopoulos B."/>
            <person name="Baker S."/>
            <person name="Barry K."/>
            <person name="Bills G."/>
            <person name="Bluhm B."/>
            <person name="Cannon C."/>
            <person name="Castanera R."/>
            <person name="Culley D."/>
            <person name="Daum C."/>
            <person name="Ezra D."/>
            <person name="Gonzalez J."/>
            <person name="Henrissat B."/>
            <person name="Kuo A."/>
            <person name="Liang C."/>
            <person name="Lipzen A."/>
            <person name="Lutzoni F."/>
            <person name="Magnuson J."/>
            <person name="Mondo S."/>
            <person name="Nolan M."/>
            <person name="Ohm R."/>
            <person name="Pangilinan J."/>
            <person name="Park H.-J."/>
            <person name="Ramirez L."/>
            <person name="Alfaro M."/>
            <person name="Sun H."/>
            <person name="Tritt A."/>
            <person name="Yoshinaga Y."/>
            <person name="Zwiers L.-H."/>
            <person name="Turgeon B."/>
            <person name="Goodwin S."/>
            <person name="Spatafora J."/>
            <person name="Crous P."/>
            <person name="Grigoriev I."/>
        </authorList>
    </citation>
    <scope>NUCLEOTIDE SEQUENCE</scope>
    <source>
        <strain evidence="3">CBS 121739</strain>
    </source>
</reference>
<protein>
    <recommendedName>
        <fullName evidence="5">Autophagy-related protein 28</fullName>
    </recommendedName>
</protein>
<evidence type="ECO:0000313" key="3">
    <source>
        <dbReference type="EMBL" id="KAF2755224.1"/>
    </source>
</evidence>
<feature type="compositionally biased region" description="Polar residues" evidence="2">
    <location>
        <begin position="500"/>
        <end position="509"/>
    </location>
</feature>